<evidence type="ECO:0000256" key="6">
    <source>
        <dbReference type="ARBA" id="ARBA00023268"/>
    </source>
</evidence>
<dbReference type="InterPro" id="IPR001227">
    <property type="entry name" value="Ac_transferase_dom_sf"/>
</dbReference>
<keyword evidence="6" id="KW-0511">Multifunctional enzyme</keyword>
<accession>A0A8E2EIK1</accession>
<dbReference type="SUPFAM" id="SSF53901">
    <property type="entry name" value="Thiolase-like"/>
    <property type="match status" value="1"/>
</dbReference>
<keyword evidence="1" id="KW-0596">Phosphopantetheine</keyword>
<dbReference type="PROSITE" id="PS52004">
    <property type="entry name" value="KS3_2"/>
    <property type="match status" value="1"/>
</dbReference>
<dbReference type="Pfam" id="PF00109">
    <property type="entry name" value="ketoacyl-synt"/>
    <property type="match status" value="1"/>
</dbReference>
<keyword evidence="4" id="KW-0521">NADP</keyword>
<dbReference type="SUPFAM" id="SSF52151">
    <property type="entry name" value="FabD/lysophospholipase-like"/>
    <property type="match status" value="1"/>
</dbReference>
<feature type="domain" description="Ketosynthase family 3 (KS3)" evidence="8">
    <location>
        <begin position="16"/>
        <end position="445"/>
    </location>
</feature>
<dbReference type="SUPFAM" id="SSF47336">
    <property type="entry name" value="ACP-like"/>
    <property type="match status" value="1"/>
</dbReference>
<dbReference type="InterPro" id="IPR016035">
    <property type="entry name" value="Acyl_Trfase/lysoPLipase"/>
</dbReference>
<dbReference type="SMART" id="SM00825">
    <property type="entry name" value="PKS_KS"/>
    <property type="match status" value="1"/>
</dbReference>
<dbReference type="CDD" id="cd05274">
    <property type="entry name" value="KR_FAS_SDR_x"/>
    <property type="match status" value="1"/>
</dbReference>
<dbReference type="Gene3D" id="3.40.50.720">
    <property type="entry name" value="NAD(P)-binding Rossmann-like Domain"/>
    <property type="match status" value="1"/>
</dbReference>
<dbReference type="Pfam" id="PF00698">
    <property type="entry name" value="Acyl_transf_1"/>
    <property type="match status" value="1"/>
</dbReference>
<evidence type="ECO:0000256" key="7">
    <source>
        <dbReference type="PROSITE-ProRule" id="PRU01363"/>
    </source>
</evidence>
<dbReference type="CDD" id="cd00833">
    <property type="entry name" value="PKS"/>
    <property type="match status" value="1"/>
</dbReference>
<sequence>MPYMGDSVGASEDGNLEPIAICGMACKLPGAIDSASSLWEMLKNKGSGQTPKVPASRFNIDAHYHKNLERPGSFNVLGGYFLDKDIESFDPTFFNMTPIEAMWLDPQQRKMLEVTYEALENAGLSMESVAGQNCAVFVGSFTADYQQMSTKDPDFRHNYAATGVDPGIISNRIGNVFNLKGPSFTINTACSSSVYATHMACHALRARDCEAALVGGVNLILTVDQHMNTAKLGILSPTSTCHTFDASADGYGRAEGAGALYLKRLSDAIRDGDPVRGVIRSSAVNTNGKVAGMGITHPSMKGQERAVRQAYERARLDPNKTAYLECHGTGTPVGDPIEVRAVSNAMNDTRDKNKPLLIGAIKANIGHSEAASGIFAIMKAAMMTEAAVIPGVCGLKNLNPAIHEEEWNIKVNVDTKPWPKGFASRRAGVSSFGYGGTNGHVIVEDVTASYPFYMHGKAKTEASYNHSTTRPLLVSLSAHDKNTLTKNIEAHAKVADRFYLADLAHTLNTKRTRFVQRAFTVATEGSVAEDFAVSNFKFGSASKKKIELGFILTGQGAQWAQMGAEAIKEFPQFQKTIRDLDVVLKSSPNPPSWSMEEELLAPAETSRIGSAEIAQPALTAVQIAIVDLFASWDIIPSVTVGHSSGEMGAAYAAGLTSAPEAMLAAYYRGYALAHHAPSGGTMLAIGLGAEGAAKKIPSLGQDPEVACENSPSSTTLSGSIAAIKQTKEQLDADGIFARELRTGQAYHSSHMKVVAPPFVDYLSTAYQNLTPESMDWRQPTSRMISSVTAKEITADEITPTYWASNLTNRVRFNEAVAVLGKTEGLEDVRCMVEVGPHSALAGPFKQICKENEFDRFAYTPSLLRGQDSAVSLLKTAGELFVQGYPVDLEQVNASEQMSPSKKDLKPLTLVDLPPYQWQYERTYWTEPRLSAEQRQLTHARHDILGSKIVGLSDRSLAWRNVLRHRDLPWLKDHKLGNADIFPAAGHLSLAIEAVRQICENKGTEIGGVTLRDVDIKTALVVPDTDDGIEIQVRINQTEKTDGVTTRYYFSVESLTGNAWTLHCEGTICPIIGSANALKDSTHPVNKAQLTQRVPPKRWYSAFNRVGFEYGPSFQKLGPIRTNNKYHSAAADVKVTTESGIIDGESRYILHPSTVDACLQLIIISIHAGQHKEMPWGVVPIGIEEVSLYLGGKESLGSAVAWTDELDGRYFNTHTKLEDADGNLVLDVKGLRCVTYEAAIPQNAKTEIIRQPYAGVSWKPDISTLTVAQAIQAYPDIASAADTITKTVELVDHKSPLTSILVLGLQDEGVLETVVKGLPAATTITIAESSPERLNQAKDQFQDRITALELPDSSLDLSSFDATYGLVLVGKEVLQGASLDTVLAAIKPLLAAKGKLIFSLDGGAIATAEDKLVASEFAPSELRFDLPDVTVIMSSLTPHINGAAAEKDQITVVTTNTQEPMLSELRNVMSKECAVVVKLLKDFDVSRDKSVIVADCDGKLIENIDPENFGAMKELLCSGTPTLWLTAGVNKGVNVSGGMAQGFLRTVRAEQSKAKITLLDVDHDNTIDAIGAAAFEKLQTVSYLESGADTEYWLHNGITYINRVVPNDELNAHFNTKSQPALPTVLEPGRALHGKVVGGEIIFEEDSQLIQSGLSSSELEIQVECFSMEGAASLASNGTPKLVAGQISKVGQGLSSSLVGQKALAYVSEALSTVVRIPAAQCTRFSQQDSATLLATLPSLSKAVNAIGYSRLNSNEHVVLVKPTPAIEEVFSKISRATGFKLSIADGKDAKATRKLISEVANGQAMTVVAHEFTSICQDIWRYMPAMSRFIVNESAISEAPDTLPFTRGVSFASTNLTTLHKRDANALAYVLQQSLELAKAHPELLTQSPKVIDISAAATTTVPSTVVSYGHNSSTINIRPSGKELRLSPDAAYLLVGCLGGLGRSLTSLMMERGAKDFVFLSRSGTDKAEAAHLVESLKEAGAKVQVYRADASSEGDVANVVAEVSSTRPIRGVVHAAMVLQDAMFGHTMTFDMFKAAIAPKVKGAQALHNSLHGHNLDFFVMTSSISATMGNPGQTNYSAANSYLDHLAWYRNLNGLPATSLILPMVLDVGVVAENETIETKITRKGWYGIDESEMLRGFETAMLQPVPKQGEAVTLPNAQIVLGVEPEFFAAAIAAAADTSDVYWFNDARFAGVRRAVEEVTKGAGTKKAAAGDFMAIFTVAQKEGGQEGLVQAIADYLMKKCSSILMVPVEDFEFDSGSIASYGLDSMIGAELRNWLFKEFGLDMSFQHLLAATLTFKGLSITVGQALGIIEA</sequence>
<gene>
    <name evidence="10" type="ORF">K432DRAFT_288912</name>
</gene>
<dbReference type="InterPro" id="IPR014043">
    <property type="entry name" value="Acyl_transferase_dom"/>
</dbReference>
<dbReference type="Pfam" id="PF16197">
    <property type="entry name" value="KAsynt_C_assoc"/>
    <property type="match status" value="1"/>
</dbReference>
<dbReference type="SUPFAM" id="SSF51735">
    <property type="entry name" value="NAD(P)-binding Rossmann-fold domains"/>
    <property type="match status" value="1"/>
</dbReference>
<dbReference type="InterPro" id="IPR056501">
    <property type="entry name" value="NAD-bd_HRPKS_sdrA"/>
</dbReference>
<dbReference type="InterPro" id="IPR006162">
    <property type="entry name" value="Ppantetheine_attach_site"/>
</dbReference>
<dbReference type="Gene3D" id="3.10.129.110">
    <property type="entry name" value="Polyketide synthase dehydratase"/>
    <property type="match status" value="1"/>
</dbReference>
<dbReference type="InterPro" id="IPR057326">
    <property type="entry name" value="KR_dom"/>
</dbReference>
<keyword evidence="3" id="KW-0808">Transferase</keyword>
<dbReference type="InterPro" id="IPR013968">
    <property type="entry name" value="PKS_KR"/>
</dbReference>
<keyword evidence="2" id="KW-0597">Phosphoprotein</keyword>
<feature type="active site" description="Proton acceptor; for dehydratase activity" evidence="7">
    <location>
        <position position="973"/>
    </location>
</feature>
<dbReference type="PROSITE" id="PS00012">
    <property type="entry name" value="PHOSPHOPANTETHEINE"/>
    <property type="match status" value="1"/>
</dbReference>
<dbReference type="Pfam" id="PF21089">
    <property type="entry name" value="PKS_DH_N"/>
    <property type="match status" value="1"/>
</dbReference>
<dbReference type="OrthoDB" id="329835at2759"/>
<dbReference type="SMART" id="SM00826">
    <property type="entry name" value="PKS_DH"/>
    <property type="match status" value="1"/>
</dbReference>
<evidence type="ECO:0000313" key="10">
    <source>
        <dbReference type="EMBL" id="OCK84458.1"/>
    </source>
</evidence>
<feature type="region of interest" description="C-terminal hotdog fold" evidence="7">
    <location>
        <begin position="1090"/>
        <end position="1241"/>
    </location>
</feature>
<dbReference type="InterPro" id="IPR042104">
    <property type="entry name" value="PKS_dehydratase_sf"/>
</dbReference>
<evidence type="ECO:0000256" key="2">
    <source>
        <dbReference type="ARBA" id="ARBA00022553"/>
    </source>
</evidence>
<dbReference type="SMART" id="SM00827">
    <property type="entry name" value="PKS_AT"/>
    <property type="match status" value="1"/>
</dbReference>
<protein>
    <submittedName>
        <fullName evidence="10">Putative polyketide synthase</fullName>
    </submittedName>
</protein>
<dbReference type="Pfam" id="PF23114">
    <property type="entry name" value="NAD-bd_HRPKS_sdrA"/>
    <property type="match status" value="1"/>
</dbReference>
<dbReference type="SUPFAM" id="SSF55048">
    <property type="entry name" value="Probable ACP-binding domain of malonyl-CoA ACP transacylase"/>
    <property type="match status" value="1"/>
</dbReference>
<dbReference type="InterPro" id="IPR014031">
    <property type="entry name" value="Ketoacyl_synth_C"/>
</dbReference>
<dbReference type="InterPro" id="IPR009081">
    <property type="entry name" value="PP-bd_ACP"/>
</dbReference>
<dbReference type="Pfam" id="PF02801">
    <property type="entry name" value="Ketoacyl-synt_C"/>
    <property type="match status" value="1"/>
</dbReference>
<dbReference type="Pfam" id="PF08659">
    <property type="entry name" value="KR"/>
    <property type="match status" value="1"/>
</dbReference>
<evidence type="ECO:0000256" key="3">
    <source>
        <dbReference type="ARBA" id="ARBA00022679"/>
    </source>
</evidence>
<evidence type="ECO:0000256" key="5">
    <source>
        <dbReference type="ARBA" id="ARBA00023002"/>
    </source>
</evidence>
<reference evidence="10 11" key="1">
    <citation type="journal article" date="2016" name="Nat. Commun.">
        <title>Ectomycorrhizal ecology is imprinted in the genome of the dominant symbiotic fungus Cenococcum geophilum.</title>
        <authorList>
            <consortium name="DOE Joint Genome Institute"/>
            <person name="Peter M."/>
            <person name="Kohler A."/>
            <person name="Ohm R.A."/>
            <person name="Kuo A."/>
            <person name="Krutzmann J."/>
            <person name="Morin E."/>
            <person name="Arend M."/>
            <person name="Barry K.W."/>
            <person name="Binder M."/>
            <person name="Choi C."/>
            <person name="Clum A."/>
            <person name="Copeland A."/>
            <person name="Grisel N."/>
            <person name="Haridas S."/>
            <person name="Kipfer T."/>
            <person name="LaButti K."/>
            <person name="Lindquist E."/>
            <person name="Lipzen A."/>
            <person name="Maire R."/>
            <person name="Meier B."/>
            <person name="Mihaltcheva S."/>
            <person name="Molinier V."/>
            <person name="Murat C."/>
            <person name="Poggeler S."/>
            <person name="Quandt C.A."/>
            <person name="Sperisen C."/>
            <person name="Tritt A."/>
            <person name="Tisserant E."/>
            <person name="Crous P.W."/>
            <person name="Henrissat B."/>
            <person name="Nehls U."/>
            <person name="Egli S."/>
            <person name="Spatafora J.W."/>
            <person name="Grigoriev I.V."/>
            <person name="Martin F.M."/>
        </authorList>
    </citation>
    <scope>NUCLEOTIDE SEQUENCE [LARGE SCALE GENOMIC DNA]</scope>
    <source>
        <strain evidence="10 11">CBS 459.81</strain>
    </source>
</reference>
<dbReference type="InterPro" id="IPR049551">
    <property type="entry name" value="PKS_DH_C"/>
</dbReference>
<feature type="active site" description="Proton donor; for dehydratase activity" evidence="7">
    <location>
        <position position="1155"/>
    </location>
</feature>
<feature type="region of interest" description="N-terminal hotdog fold" evidence="7">
    <location>
        <begin position="941"/>
        <end position="1074"/>
    </location>
</feature>
<dbReference type="InterPro" id="IPR049900">
    <property type="entry name" value="PKS_mFAS_DH"/>
</dbReference>
<dbReference type="Gene3D" id="3.40.366.10">
    <property type="entry name" value="Malonyl-Coenzyme A Acyl Carrier Protein, domain 2"/>
    <property type="match status" value="1"/>
</dbReference>
<organism evidence="10 11">
    <name type="scientific">Lepidopterella palustris CBS 459.81</name>
    <dbReference type="NCBI Taxonomy" id="1314670"/>
    <lineage>
        <taxon>Eukaryota</taxon>
        <taxon>Fungi</taxon>
        <taxon>Dikarya</taxon>
        <taxon>Ascomycota</taxon>
        <taxon>Pezizomycotina</taxon>
        <taxon>Dothideomycetes</taxon>
        <taxon>Pleosporomycetidae</taxon>
        <taxon>Mytilinidiales</taxon>
        <taxon>Argynnaceae</taxon>
        <taxon>Lepidopterella</taxon>
    </lineage>
</organism>
<dbReference type="GO" id="GO:0006633">
    <property type="term" value="P:fatty acid biosynthetic process"/>
    <property type="evidence" value="ECO:0007669"/>
    <property type="project" value="TreeGrafter"/>
</dbReference>
<dbReference type="SMART" id="SM00822">
    <property type="entry name" value="PKS_KR"/>
    <property type="match status" value="1"/>
</dbReference>
<dbReference type="InterPro" id="IPR032821">
    <property type="entry name" value="PKS_assoc"/>
</dbReference>
<dbReference type="PROSITE" id="PS52019">
    <property type="entry name" value="PKS_MFAS_DH"/>
    <property type="match status" value="1"/>
</dbReference>
<evidence type="ECO:0000259" key="9">
    <source>
        <dbReference type="PROSITE" id="PS52019"/>
    </source>
</evidence>
<evidence type="ECO:0000256" key="4">
    <source>
        <dbReference type="ARBA" id="ARBA00022857"/>
    </source>
</evidence>
<dbReference type="InterPro" id="IPR036291">
    <property type="entry name" value="NAD(P)-bd_dom_sf"/>
</dbReference>
<evidence type="ECO:0000259" key="8">
    <source>
        <dbReference type="PROSITE" id="PS52004"/>
    </source>
</evidence>
<dbReference type="EMBL" id="KV744837">
    <property type="protein sequence ID" value="OCK84458.1"/>
    <property type="molecule type" value="Genomic_DNA"/>
</dbReference>
<dbReference type="InterPro" id="IPR016039">
    <property type="entry name" value="Thiolase-like"/>
</dbReference>
<proteinExistence type="predicted"/>
<dbReference type="InterPro" id="IPR049552">
    <property type="entry name" value="PKS_DH_N"/>
</dbReference>
<dbReference type="Pfam" id="PF14765">
    <property type="entry name" value="PS-DH"/>
    <property type="match status" value="1"/>
</dbReference>
<dbReference type="GO" id="GO:0004312">
    <property type="term" value="F:fatty acid synthase activity"/>
    <property type="evidence" value="ECO:0007669"/>
    <property type="project" value="TreeGrafter"/>
</dbReference>
<dbReference type="GO" id="GO:0030639">
    <property type="term" value="P:polyketide biosynthetic process"/>
    <property type="evidence" value="ECO:0007669"/>
    <property type="project" value="UniProtKB-ARBA"/>
</dbReference>
<dbReference type="InterPro" id="IPR020841">
    <property type="entry name" value="PKS_Beta-ketoAc_synthase_dom"/>
</dbReference>
<dbReference type="GO" id="GO:0016491">
    <property type="term" value="F:oxidoreductase activity"/>
    <property type="evidence" value="ECO:0007669"/>
    <property type="project" value="UniProtKB-KW"/>
</dbReference>
<dbReference type="InterPro" id="IPR020807">
    <property type="entry name" value="PKS_DH"/>
</dbReference>
<name>A0A8E2EIK1_9PEZI</name>
<dbReference type="InterPro" id="IPR050091">
    <property type="entry name" value="PKS_NRPS_Biosynth_Enz"/>
</dbReference>
<dbReference type="Proteomes" id="UP000250266">
    <property type="component" value="Unassembled WGS sequence"/>
</dbReference>
<keyword evidence="5" id="KW-0560">Oxidoreductase</keyword>
<evidence type="ECO:0000256" key="1">
    <source>
        <dbReference type="ARBA" id="ARBA00022450"/>
    </source>
</evidence>
<keyword evidence="11" id="KW-1185">Reference proteome</keyword>
<dbReference type="InterPro" id="IPR016036">
    <property type="entry name" value="Malonyl_transacylase_ACP-bd"/>
</dbReference>
<dbReference type="Gene3D" id="3.40.47.10">
    <property type="match status" value="1"/>
</dbReference>
<dbReference type="Pfam" id="PF00550">
    <property type="entry name" value="PP-binding"/>
    <property type="match status" value="1"/>
</dbReference>
<dbReference type="PANTHER" id="PTHR43775">
    <property type="entry name" value="FATTY ACID SYNTHASE"/>
    <property type="match status" value="1"/>
</dbReference>
<dbReference type="InterPro" id="IPR014030">
    <property type="entry name" value="Ketoacyl_synth_N"/>
</dbReference>
<dbReference type="PANTHER" id="PTHR43775:SF50">
    <property type="entry name" value="HIGHLY REDUCING POLYKETIDE SYNTHASE SRDA"/>
    <property type="match status" value="1"/>
</dbReference>
<dbReference type="Gene3D" id="3.30.70.3290">
    <property type="match status" value="1"/>
</dbReference>
<dbReference type="InterPro" id="IPR036736">
    <property type="entry name" value="ACP-like_sf"/>
</dbReference>
<evidence type="ECO:0000313" key="11">
    <source>
        <dbReference type="Proteomes" id="UP000250266"/>
    </source>
</evidence>
<feature type="domain" description="PKS/mFAS DH" evidence="9">
    <location>
        <begin position="941"/>
        <end position="1241"/>
    </location>
</feature>